<dbReference type="InterPro" id="IPR003780">
    <property type="entry name" value="COX15/CtaA_fam"/>
</dbReference>
<evidence type="ECO:0000256" key="1">
    <source>
        <dbReference type="ARBA" id="ARBA00004141"/>
    </source>
</evidence>
<keyword evidence="7" id="KW-0408">Iron</keyword>
<dbReference type="GO" id="GO:0046872">
    <property type="term" value="F:metal ion binding"/>
    <property type="evidence" value="ECO:0007669"/>
    <property type="project" value="UniProtKB-KW"/>
</dbReference>
<feature type="transmembrane region" description="Helical" evidence="13">
    <location>
        <begin position="12"/>
        <end position="33"/>
    </location>
</feature>
<keyword evidence="6" id="KW-0560">Oxidoreductase</keyword>
<comment type="subcellular location">
    <subcellularLocation>
        <location evidence="1">Membrane</location>
        <topology evidence="1">Multi-pass membrane protein</topology>
    </subcellularLocation>
</comment>
<comment type="pathway">
    <text evidence="11">Porphyrin-containing compound metabolism.</text>
</comment>
<evidence type="ECO:0000313" key="15">
    <source>
        <dbReference type="Proteomes" id="UP000184346"/>
    </source>
</evidence>
<feature type="transmembrane region" description="Helical" evidence="13">
    <location>
        <begin position="252"/>
        <end position="270"/>
    </location>
</feature>
<feature type="transmembrane region" description="Helical" evidence="13">
    <location>
        <begin position="309"/>
        <end position="328"/>
    </location>
</feature>
<dbReference type="Pfam" id="PF02628">
    <property type="entry name" value="COX15-CtaA"/>
    <property type="match status" value="1"/>
</dbReference>
<organism evidence="14 15">
    <name type="scientific">Modicisalibacter ilicicola DSM 19980</name>
    <dbReference type="NCBI Taxonomy" id="1121942"/>
    <lineage>
        <taxon>Bacteria</taxon>
        <taxon>Pseudomonadati</taxon>
        <taxon>Pseudomonadota</taxon>
        <taxon>Gammaproteobacteria</taxon>
        <taxon>Oceanospirillales</taxon>
        <taxon>Halomonadaceae</taxon>
        <taxon>Modicisalibacter</taxon>
    </lineage>
</organism>
<evidence type="ECO:0000256" key="11">
    <source>
        <dbReference type="ARBA" id="ARBA00023444"/>
    </source>
</evidence>
<evidence type="ECO:0000256" key="10">
    <source>
        <dbReference type="ARBA" id="ARBA00023157"/>
    </source>
</evidence>
<dbReference type="STRING" id="1121942.SAMN02745148_01360"/>
<feature type="transmembrane region" description="Helical" evidence="13">
    <location>
        <begin position="80"/>
        <end position="100"/>
    </location>
</feature>
<evidence type="ECO:0000256" key="7">
    <source>
        <dbReference type="ARBA" id="ARBA00023004"/>
    </source>
</evidence>
<evidence type="ECO:0000256" key="4">
    <source>
        <dbReference type="ARBA" id="ARBA00022723"/>
    </source>
</evidence>
<keyword evidence="8" id="KW-0350">Heme biosynthesis</keyword>
<accession>A0A1M4X7Q6</accession>
<keyword evidence="5 13" id="KW-1133">Transmembrane helix</keyword>
<feature type="transmembrane region" description="Helical" evidence="13">
    <location>
        <begin position="139"/>
        <end position="159"/>
    </location>
</feature>
<dbReference type="RefSeq" id="WP_072821345.1">
    <property type="nucleotide sequence ID" value="NZ_FQUJ01000005.1"/>
</dbReference>
<dbReference type="GO" id="GO:0016491">
    <property type="term" value="F:oxidoreductase activity"/>
    <property type="evidence" value="ECO:0007669"/>
    <property type="project" value="UniProtKB-KW"/>
</dbReference>
<keyword evidence="4" id="KW-0479">Metal-binding</keyword>
<evidence type="ECO:0000256" key="8">
    <source>
        <dbReference type="ARBA" id="ARBA00023133"/>
    </source>
</evidence>
<evidence type="ECO:0000313" key="14">
    <source>
        <dbReference type="EMBL" id="SHE89508.1"/>
    </source>
</evidence>
<keyword evidence="10" id="KW-1015">Disulfide bond</keyword>
<dbReference type="Proteomes" id="UP000184346">
    <property type="component" value="Unassembled WGS sequence"/>
</dbReference>
<name>A0A1M4X7Q6_9GAMM</name>
<dbReference type="GO" id="GO:0016020">
    <property type="term" value="C:membrane"/>
    <property type="evidence" value="ECO:0007669"/>
    <property type="project" value="UniProtKB-SubCell"/>
</dbReference>
<evidence type="ECO:0000256" key="12">
    <source>
        <dbReference type="SAM" id="MobiDB-lite"/>
    </source>
</evidence>
<keyword evidence="3 13" id="KW-0812">Transmembrane</keyword>
<reference evidence="14 15" key="1">
    <citation type="submission" date="2016-11" db="EMBL/GenBank/DDBJ databases">
        <authorList>
            <person name="Jaros S."/>
            <person name="Januszkiewicz K."/>
            <person name="Wedrychowicz H."/>
        </authorList>
    </citation>
    <scope>NUCLEOTIDE SEQUENCE [LARGE SCALE GENOMIC DNA]</scope>
    <source>
        <strain evidence="14 15">DSM 19980</strain>
    </source>
</reference>
<protein>
    <submittedName>
        <fullName evidence="14">Cytochrome c oxidase assembly protein subunit 15</fullName>
    </submittedName>
</protein>
<dbReference type="GO" id="GO:0006784">
    <property type="term" value="P:heme A biosynthetic process"/>
    <property type="evidence" value="ECO:0007669"/>
    <property type="project" value="InterPro"/>
</dbReference>
<evidence type="ECO:0000256" key="5">
    <source>
        <dbReference type="ARBA" id="ARBA00022989"/>
    </source>
</evidence>
<dbReference type="EMBL" id="FQUJ01000005">
    <property type="protein sequence ID" value="SHE89508.1"/>
    <property type="molecule type" value="Genomic_DNA"/>
</dbReference>
<evidence type="ECO:0000256" key="6">
    <source>
        <dbReference type="ARBA" id="ARBA00023002"/>
    </source>
</evidence>
<dbReference type="OrthoDB" id="1447144at2"/>
<dbReference type="InterPro" id="IPR050450">
    <property type="entry name" value="COX15/CtaA_HemeA_synthase"/>
</dbReference>
<evidence type="ECO:0000256" key="13">
    <source>
        <dbReference type="SAM" id="Phobius"/>
    </source>
</evidence>
<keyword evidence="9 13" id="KW-0472">Membrane</keyword>
<feature type="transmembrane region" description="Helical" evidence="13">
    <location>
        <begin position="112"/>
        <end position="133"/>
    </location>
</feature>
<dbReference type="PANTHER" id="PTHR35457">
    <property type="entry name" value="HEME A SYNTHASE"/>
    <property type="match status" value="1"/>
</dbReference>
<feature type="transmembrane region" description="Helical" evidence="13">
    <location>
        <begin position="180"/>
        <end position="198"/>
    </location>
</feature>
<gene>
    <name evidence="14" type="ORF">SAMN02745148_01360</name>
</gene>
<keyword evidence="15" id="KW-1185">Reference proteome</keyword>
<proteinExistence type="predicted"/>
<evidence type="ECO:0000256" key="9">
    <source>
        <dbReference type="ARBA" id="ARBA00023136"/>
    </source>
</evidence>
<dbReference type="AlphaFoldDB" id="A0A1M4X7Q6"/>
<evidence type="ECO:0000256" key="2">
    <source>
        <dbReference type="ARBA" id="ARBA00022475"/>
    </source>
</evidence>
<dbReference type="PANTHER" id="PTHR35457:SF1">
    <property type="entry name" value="HEME A SYNTHASE"/>
    <property type="match status" value="1"/>
</dbReference>
<keyword evidence="2" id="KW-1003">Cell membrane</keyword>
<feature type="transmembrane region" description="Helical" evidence="13">
    <location>
        <begin position="282"/>
        <end position="303"/>
    </location>
</feature>
<feature type="region of interest" description="Disordered" evidence="12">
    <location>
        <begin position="334"/>
        <end position="355"/>
    </location>
</feature>
<evidence type="ECO:0000256" key="3">
    <source>
        <dbReference type="ARBA" id="ARBA00022692"/>
    </source>
</evidence>
<sequence>MAVSVEERRLRLARALSLMGVLLAFGVVLLGAWTRLVDAGLGCPDWPGCYGKLIVPDDATALAHTPHAPLDAAKAWAEMIHRYVASGLGLLVIGLVVLAWRSRNVPGYPHRTSWLLLGVILAQGAFGAFTVTLKLWPQVVTLHLLGGLCVTLLFLWLSLQLRRVGTDAPPRTRASWPGGLWLLAIVLLVGQLALGGWTSSNYAGIACQGVPTCNGQWWPDTDWKEGFNLAQTIGPNYLYGKLHSEARTAIHLAHRLGALALGVVLLLVTWRYWAWHALRPSLILLLGLYGVQVGLGIANVLLWLPLGLALAHTAGAVLLVLAMATTVWRASSLSGTAPGQAGRNMAKEGAGPCVA</sequence>